<protein>
    <recommendedName>
        <fullName evidence="1">MAE-28990/MAE-18760-like HEPN domain-containing protein</fullName>
    </recommendedName>
</protein>
<organism evidence="2 3">
    <name type="scientific">Hydrogenophaga palleronii</name>
    <dbReference type="NCBI Taxonomy" id="65655"/>
    <lineage>
        <taxon>Bacteria</taxon>
        <taxon>Pseudomonadati</taxon>
        <taxon>Pseudomonadota</taxon>
        <taxon>Betaproteobacteria</taxon>
        <taxon>Burkholderiales</taxon>
        <taxon>Comamonadaceae</taxon>
        <taxon>Hydrogenophaga</taxon>
    </lineage>
</organism>
<feature type="domain" description="MAE-28990/MAE-18760-like HEPN" evidence="1">
    <location>
        <begin position="8"/>
        <end position="210"/>
    </location>
</feature>
<evidence type="ECO:0000313" key="3">
    <source>
        <dbReference type="Proteomes" id="UP001265700"/>
    </source>
</evidence>
<keyword evidence="3" id="KW-1185">Reference proteome</keyword>
<accession>A0ABU1WQE7</accession>
<evidence type="ECO:0000313" key="2">
    <source>
        <dbReference type="EMBL" id="MDR7151515.1"/>
    </source>
</evidence>
<reference evidence="2 3" key="1">
    <citation type="submission" date="2023-07" db="EMBL/GenBank/DDBJ databases">
        <title>Sorghum-associated microbial communities from plants grown in Nebraska, USA.</title>
        <authorList>
            <person name="Schachtman D."/>
        </authorList>
    </citation>
    <scope>NUCLEOTIDE SEQUENCE [LARGE SCALE GENOMIC DNA]</scope>
    <source>
        <strain evidence="2 3">4249</strain>
    </source>
</reference>
<dbReference type="Pfam" id="PF18737">
    <property type="entry name" value="HEPN_MAE_28990"/>
    <property type="match status" value="1"/>
</dbReference>
<proteinExistence type="predicted"/>
<comment type="caution">
    <text evidence="2">The sequence shown here is derived from an EMBL/GenBank/DDBJ whole genome shotgun (WGS) entry which is preliminary data.</text>
</comment>
<dbReference type="EMBL" id="JAVDWU010000007">
    <property type="protein sequence ID" value="MDR7151515.1"/>
    <property type="molecule type" value="Genomic_DNA"/>
</dbReference>
<dbReference type="RefSeq" id="WP_310319030.1">
    <property type="nucleotide sequence ID" value="NZ_JAVDWU010000007.1"/>
</dbReference>
<dbReference type="Proteomes" id="UP001265700">
    <property type="component" value="Unassembled WGS sequence"/>
</dbReference>
<sequence>MTSDELHAELENDRSWREGELRFLQNRCKDLSEEDKEKYLRALVLMAYAHVEGFTKFALLGYVRCINANGLNCADVEASIAAASLREVFFALQNPEKKSTLFSDAPDDSALHRLAREREFVLRSFDILAKPVNLPDSVVNTESNLWPIVLRKNLFRLGLPHERFAHLESNLSMLVNTRNEIGHGATPKPIKWTLYEKLRDTSIKVMRDLQSTLFTASNLQWYRKRN</sequence>
<dbReference type="InterPro" id="IPR040788">
    <property type="entry name" value="HEPN_MAE_28990"/>
</dbReference>
<evidence type="ECO:0000259" key="1">
    <source>
        <dbReference type="Pfam" id="PF18737"/>
    </source>
</evidence>
<gene>
    <name evidence="2" type="ORF">J2W49_003491</name>
</gene>
<name>A0ABU1WQE7_9BURK</name>